<organism evidence="1 2">
    <name type="scientific">Cyclobacterium lianum</name>
    <dbReference type="NCBI Taxonomy" id="388280"/>
    <lineage>
        <taxon>Bacteria</taxon>
        <taxon>Pseudomonadati</taxon>
        <taxon>Bacteroidota</taxon>
        <taxon>Cytophagia</taxon>
        <taxon>Cytophagales</taxon>
        <taxon>Cyclobacteriaceae</taxon>
        <taxon>Cyclobacterium</taxon>
    </lineage>
</organism>
<evidence type="ECO:0000313" key="1">
    <source>
        <dbReference type="EMBL" id="SHM86284.1"/>
    </source>
</evidence>
<keyword evidence="2" id="KW-1185">Reference proteome</keyword>
<dbReference type="PANTHER" id="PTHR15852">
    <property type="entry name" value="PLASTID TRANSCRIPTIONALLY ACTIVE PROTEIN"/>
    <property type="match status" value="1"/>
</dbReference>
<evidence type="ECO:0008006" key="3">
    <source>
        <dbReference type="Google" id="ProtNLM"/>
    </source>
</evidence>
<accession>A0A1M7M6J9</accession>
<name>A0A1M7M6J9_9BACT</name>
<evidence type="ECO:0000313" key="2">
    <source>
        <dbReference type="Proteomes" id="UP000184513"/>
    </source>
</evidence>
<dbReference type="Proteomes" id="UP000184513">
    <property type="component" value="Unassembled WGS sequence"/>
</dbReference>
<sequence>MTFGLNSMRKQFLLLLFWMLCLPALAQLQPNLGLTSRLMDRAVNAMEREDYLEANNQFREIINSNLPIPPEMPFFFATTLYELGQYYNSDSFIKKYLDLNGFKGEHYDEAKTLVAKLKAPLAAIAACNLCDNRGYRFQTCQACDGEGHRQQECSLCKGLGVIGCSRCTGDGLITKRNVFNILEYFECERCSGKGRLTCTKCEGSLVEHGDCQTCKGTGKVESTLICDHEEH</sequence>
<protein>
    <recommendedName>
        <fullName evidence="3">Molecular chaperone DnaJ</fullName>
    </recommendedName>
</protein>
<dbReference type="STRING" id="388280.SAMN04488057_104127"/>
<reference evidence="1 2" key="1">
    <citation type="submission" date="2016-11" db="EMBL/GenBank/DDBJ databases">
        <authorList>
            <person name="Jaros S."/>
            <person name="Januszkiewicz K."/>
            <person name="Wedrychowicz H."/>
        </authorList>
    </citation>
    <scope>NUCLEOTIDE SEQUENCE [LARGE SCALE GENOMIC DNA]</scope>
    <source>
        <strain evidence="1 2">CGMCC 1.6102</strain>
    </source>
</reference>
<gene>
    <name evidence="1" type="ORF">SAMN04488057_104127</name>
</gene>
<dbReference type="SUPFAM" id="SSF57938">
    <property type="entry name" value="DnaJ/Hsp40 cysteine-rich domain"/>
    <property type="match status" value="1"/>
</dbReference>
<dbReference type="EMBL" id="FRCY01000004">
    <property type="protein sequence ID" value="SHM86284.1"/>
    <property type="molecule type" value="Genomic_DNA"/>
</dbReference>
<dbReference type="PANTHER" id="PTHR15852:SF54">
    <property type="entry name" value="PROTEIN SSUH2 HOMOLOG"/>
    <property type="match status" value="1"/>
</dbReference>
<dbReference type="AlphaFoldDB" id="A0A1M7M6J9"/>
<dbReference type="InterPro" id="IPR036410">
    <property type="entry name" value="HSP_DnaJ_Cys-rich_dom_sf"/>
</dbReference>
<proteinExistence type="predicted"/>